<name>E0TH72_PARBH</name>
<reference evidence="2 3" key="2">
    <citation type="journal article" date="2011" name="J. Bacteriol.">
        <title>Complete genome sequence of strain HTCC2503T of Parvularcula bermudensis, the type species of the order "Parvularculales" in the class Alphaproteobacteria.</title>
        <authorList>
            <person name="Oh H.M."/>
            <person name="Kang I."/>
            <person name="Vergin K.L."/>
            <person name="Kang D."/>
            <person name="Rhee K.H."/>
            <person name="Giovannoni S.J."/>
            <person name="Cho J.C."/>
        </authorList>
    </citation>
    <scope>NUCLEOTIDE SEQUENCE [LARGE SCALE GENOMIC DNA]</scope>
    <source>
        <strain evidence="3">ATCC BAA-594 / HTCC2503 / KCTC 12087</strain>
    </source>
</reference>
<sequence length="327" mass="32764">MQMSGNDLGDIPGLTVGQAACSTAETGVTVIVADSPAIAAVDIRGGGPGTRETDALGLSRLVGQVDAIVLAGGSVYGLAAADRVCTLMGKEGRGVGLTGRDDIPKSPIVPAAILWDLDRGDKRWGAEPPYRDLAEAAYRSRSTSINLGAVGAGKGAMAGAHKGGVGSASAAIAGGRVAALIAVNSFGSPYVPGTPHFWAAPFEQGAEFGGRGVGPHTGIADFPPDTAMAAMAGARRNTTIGVVATDIPLTRAQAARLAIMAQTGMARALRPVHAPTDGDILFVLSTGKGPAPDTEAAQLRLLTLGTAAADVVARAIARGVYAAEHMG</sequence>
<dbReference type="PANTHER" id="PTHR36512">
    <property type="entry name" value="D-AMINOPEPTIDASE"/>
    <property type="match status" value="1"/>
</dbReference>
<evidence type="ECO:0008006" key="4">
    <source>
        <dbReference type="Google" id="ProtNLM"/>
    </source>
</evidence>
<proteinExistence type="inferred from homology"/>
<dbReference type="InterPro" id="IPR005321">
    <property type="entry name" value="Peptidase_S58_DmpA"/>
</dbReference>
<comment type="similarity">
    <text evidence="1">Belongs to the peptidase S58 family.</text>
</comment>
<dbReference type="EMBL" id="CP002156">
    <property type="protein sequence ID" value="ADM09656.1"/>
    <property type="molecule type" value="Genomic_DNA"/>
</dbReference>
<dbReference type="MEROPS" id="P01.101"/>
<dbReference type="HOGENOM" id="CLU_044458_1_0_5"/>
<dbReference type="Pfam" id="PF03576">
    <property type="entry name" value="Peptidase_S58"/>
    <property type="match status" value="1"/>
</dbReference>
<dbReference type="KEGG" id="pbr:PB2503_08004"/>
<evidence type="ECO:0000256" key="1">
    <source>
        <dbReference type="ARBA" id="ARBA00007068"/>
    </source>
</evidence>
<gene>
    <name evidence="2" type="ordered locus">PB2503_08004</name>
</gene>
<dbReference type="Gene3D" id="3.60.70.12">
    <property type="entry name" value="L-amino peptidase D-ALA esterase/amidase"/>
    <property type="match status" value="1"/>
</dbReference>
<evidence type="ECO:0000313" key="3">
    <source>
        <dbReference type="Proteomes" id="UP000001302"/>
    </source>
</evidence>
<dbReference type="InterPro" id="IPR016117">
    <property type="entry name" value="ArgJ-like_dom_sf"/>
</dbReference>
<dbReference type="PANTHER" id="PTHR36512:SF3">
    <property type="entry name" value="BLR5678 PROTEIN"/>
    <property type="match status" value="1"/>
</dbReference>
<dbReference type="GO" id="GO:0004177">
    <property type="term" value="F:aminopeptidase activity"/>
    <property type="evidence" value="ECO:0007669"/>
    <property type="project" value="TreeGrafter"/>
</dbReference>
<keyword evidence="3" id="KW-1185">Reference proteome</keyword>
<evidence type="ECO:0000313" key="2">
    <source>
        <dbReference type="EMBL" id="ADM09656.1"/>
    </source>
</evidence>
<dbReference type="SUPFAM" id="SSF56266">
    <property type="entry name" value="DmpA/ArgJ-like"/>
    <property type="match status" value="1"/>
</dbReference>
<dbReference type="CDD" id="cd02252">
    <property type="entry name" value="nylC_like"/>
    <property type="match status" value="1"/>
</dbReference>
<reference evidence="3" key="1">
    <citation type="submission" date="2010-08" db="EMBL/GenBank/DDBJ databases">
        <title>Genome sequence of Parvularcula bermudensis HTCC2503.</title>
        <authorList>
            <person name="Kang D.-M."/>
            <person name="Oh H.-M."/>
            <person name="Cho J.-C."/>
        </authorList>
    </citation>
    <scope>NUCLEOTIDE SEQUENCE [LARGE SCALE GENOMIC DNA]</scope>
    <source>
        <strain evidence="3">ATCC BAA-594 / HTCC2503 / KCTC 12087</strain>
    </source>
</reference>
<accession>E0TH72</accession>
<dbReference type="AlphaFoldDB" id="E0TH72"/>
<dbReference type="Proteomes" id="UP000001302">
    <property type="component" value="Chromosome"/>
</dbReference>
<dbReference type="eggNOG" id="COG3191">
    <property type="taxonomic scope" value="Bacteria"/>
</dbReference>
<organism evidence="2 3">
    <name type="scientific">Parvularcula bermudensis (strain ATCC BAA-594 / HTCC2503 / KCTC 12087)</name>
    <dbReference type="NCBI Taxonomy" id="314260"/>
    <lineage>
        <taxon>Bacteria</taxon>
        <taxon>Pseudomonadati</taxon>
        <taxon>Pseudomonadota</taxon>
        <taxon>Alphaproteobacteria</taxon>
        <taxon>Parvularculales</taxon>
        <taxon>Parvularculaceae</taxon>
        <taxon>Parvularcula</taxon>
    </lineage>
</organism>
<protein>
    <recommendedName>
        <fullName evidence="4">Peptidase T4</fullName>
    </recommendedName>
</protein>
<dbReference type="STRING" id="314260.PB2503_08004"/>